<dbReference type="GO" id="GO:0003700">
    <property type="term" value="F:DNA-binding transcription factor activity"/>
    <property type="evidence" value="ECO:0000318"/>
    <property type="project" value="GO_Central"/>
</dbReference>
<organism evidence="3">
    <name type="scientific">Eucalyptus grandis</name>
    <name type="common">Flooded gum</name>
    <dbReference type="NCBI Taxonomy" id="71139"/>
    <lineage>
        <taxon>Eukaryota</taxon>
        <taxon>Viridiplantae</taxon>
        <taxon>Streptophyta</taxon>
        <taxon>Embryophyta</taxon>
        <taxon>Tracheophyta</taxon>
        <taxon>Spermatophyta</taxon>
        <taxon>Magnoliopsida</taxon>
        <taxon>eudicotyledons</taxon>
        <taxon>Gunneridae</taxon>
        <taxon>Pentapetalae</taxon>
        <taxon>rosids</taxon>
        <taxon>malvids</taxon>
        <taxon>Myrtales</taxon>
        <taxon>Myrtaceae</taxon>
        <taxon>Myrtoideae</taxon>
        <taxon>Eucalypteae</taxon>
        <taxon>Eucalyptus</taxon>
    </lineage>
</organism>
<dbReference type="EMBL" id="KK199647">
    <property type="protein sequence ID" value="KCW44161.1"/>
    <property type="molecule type" value="Genomic_DNA"/>
</dbReference>
<dbReference type="GO" id="GO:0080142">
    <property type="term" value="P:regulation of salicylic acid biosynthetic process"/>
    <property type="evidence" value="ECO:0000318"/>
    <property type="project" value="GO_Central"/>
</dbReference>
<keyword evidence="4" id="KW-1185">Reference proteome</keyword>
<dbReference type="InterPro" id="IPR046829">
    <property type="entry name" value="Calmod_bind_C"/>
</dbReference>
<dbReference type="EMBL" id="MU849128">
    <property type="protein sequence ID" value="KAK2631804.1"/>
    <property type="molecule type" value="Genomic_DNA"/>
</dbReference>
<evidence type="ECO:0000313" key="3">
    <source>
        <dbReference type="EMBL" id="KCW44161.1"/>
    </source>
</evidence>
<evidence type="ECO:0000259" key="1">
    <source>
        <dbReference type="Pfam" id="PF20452"/>
    </source>
</evidence>
<reference evidence="3" key="1">
    <citation type="submission" date="2013-07" db="EMBL/GenBank/DDBJ databases">
        <title>The genome of Eucalyptus grandis.</title>
        <authorList>
            <person name="Schmutz J."/>
            <person name="Hayes R."/>
            <person name="Myburg A."/>
            <person name="Tuskan G."/>
            <person name="Grattapaglia D."/>
            <person name="Rokhsar D.S."/>
        </authorList>
    </citation>
    <scope>NUCLEOTIDE SEQUENCE</scope>
    <source>
        <tissue evidence="3">Leaf extractions</tissue>
    </source>
</reference>
<dbReference type="InParanoid" id="A0A058ZS25"/>
<accession>A0A058ZS25</accession>
<evidence type="ECO:0000313" key="4">
    <source>
        <dbReference type="Proteomes" id="UP000030711"/>
    </source>
</evidence>
<gene>
    <name evidence="3" type="ORF">EUGRSUZ_L02420</name>
</gene>
<dbReference type="GO" id="GO:0005634">
    <property type="term" value="C:nucleus"/>
    <property type="evidence" value="ECO:0000318"/>
    <property type="project" value="GO_Central"/>
</dbReference>
<proteinExistence type="predicted"/>
<sequence>MSYKLGNEAEICETHSKYHLYCPDGMSNYGVAFNDAWKLINLFKDGRWFHAARLSADEEEYGEEIMRKAFTHWKDVMVFSGGRARAVEDMQSFMSETSNGSDLFPKSFLIEEVIGKVVRKQLELVESCIVKRFREELELVESRIVKQIREELELGKPNLADLVEGY</sequence>
<dbReference type="Gramene" id="KCW44161">
    <property type="protein sequence ID" value="KCW44161"/>
    <property type="gene ID" value="EUGRSUZ_L02420"/>
</dbReference>
<dbReference type="GO" id="GO:0043565">
    <property type="term" value="F:sequence-specific DNA binding"/>
    <property type="evidence" value="ECO:0000318"/>
    <property type="project" value="GO_Central"/>
</dbReference>
<dbReference type="Pfam" id="PF20452">
    <property type="entry name" value="Calmod_bind_C"/>
    <property type="match status" value="1"/>
</dbReference>
<protein>
    <recommendedName>
        <fullName evidence="1">Calmodulin binding protein C-terminal domain-containing protein</fullName>
    </recommendedName>
</protein>
<evidence type="ECO:0000313" key="2">
    <source>
        <dbReference type="EMBL" id="KAK2631804.1"/>
    </source>
</evidence>
<feature type="domain" description="Calmodulin binding protein C-terminal" evidence="1">
    <location>
        <begin position="17"/>
        <end position="76"/>
    </location>
</feature>
<reference evidence="2" key="2">
    <citation type="journal article" date="2014" name="Nature">
        <title>The genome of Eucalyptus grandis.</title>
        <authorList>
            <person name="Myburg A.A."/>
            <person name="Grattapaglia D."/>
            <person name="Tuskan G.A."/>
            <person name="Hellsten U."/>
            <person name="Hayes R.D."/>
            <person name="Grimwood J."/>
            <person name="Jenkins J."/>
            <person name="Lindquist E."/>
            <person name="Tice H."/>
            <person name="Bauer D."/>
            <person name="Goodstein D.M."/>
            <person name="Dubchak I."/>
            <person name="Poliakov A."/>
            <person name="Mizrachi E."/>
            <person name="Kullan A.R."/>
            <person name="Hussey S.G."/>
            <person name="Pinard D."/>
            <person name="van der Merwe K."/>
            <person name="Singh P."/>
            <person name="van Jaarsveld I."/>
            <person name="Silva-Junior O.B."/>
            <person name="Togawa R.C."/>
            <person name="Pappas M.R."/>
            <person name="Faria D.A."/>
            <person name="Sansaloni C.P."/>
            <person name="Petroli C.D."/>
            <person name="Yang X."/>
            <person name="Ranjan P."/>
            <person name="Tschaplinski T.J."/>
            <person name="Ye C.Y."/>
            <person name="Li T."/>
            <person name="Sterck L."/>
            <person name="Vanneste K."/>
            <person name="Murat F."/>
            <person name="Soler M."/>
            <person name="Clemente H.S."/>
            <person name="Saidi N."/>
            <person name="Cassan-Wang H."/>
            <person name="Dunand C."/>
            <person name="Hefer C.A."/>
            <person name="Bornberg-Bauer E."/>
            <person name="Kersting A.R."/>
            <person name="Vining K."/>
            <person name="Amarasinghe V."/>
            <person name="Ranik M."/>
            <person name="Naithani S."/>
            <person name="Elser J."/>
            <person name="Boyd A.E."/>
            <person name="Liston A."/>
            <person name="Spatafora J.W."/>
            <person name="Dharmwardhana P."/>
            <person name="Raja R."/>
            <person name="Sullivan C."/>
            <person name="Romanel E."/>
            <person name="Alves-Ferreira M."/>
            <person name="Kulheim C."/>
            <person name="Foley W."/>
            <person name="Carocha V."/>
            <person name="Paiva J."/>
            <person name="Kudrna D."/>
            <person name="Brommonschenkel S.H."/>
            <person name="Pasquali G."/>
            <person name="Byrne M."/>
            <person name="Rigault P."/>
            <person name="Tibbits J."/>
            <person name="Spokevicius A."/>
            <person name="Jones R.C."/>
            <person name="Steane D.A."/>
            <person name="Vaillancourt R.E."/>
            <person name="Potts B.M."/>
            <person name="Joubert F."/>
            <person name="Barry K."/>
            <person name="Pappas G.J."/>
            <person name="Strauss S.H."/>
            <person name="Jaiswal P."/>
            <person name="Grima-Pettenati J."/>
            <person name="Salse J."/>
            <person name="Van de Peer Y."/>
            <person name="Rokhsar D.S."/>
            <person name="Schmutz J."/>
        </authorList>
    </citation>
    <scope>NUCLEOTIDE SEQUENCE</scope>
    <source>
        <tissue evidence="2">Leaf extractions</tissue>
    </source>
</reference>
<dbReference type="AlphaFoldDB" id="A0A058ZS25"/>
<name>A0A058ZS25_EUCGR</name>
<dbReference type="Proteomes" id="UP000030711">
    <property type="component" value="Unassembled WGS sequence"/>
</dbReference>
<reference evidence="2" key="4">
    <citation type="submission" date="2023-07" db="EMBL/GenBank/DDBJ databases">
        <authorList>
            <person name="Myburg A.A."/>
            <person name="Grattapaglia D."/>
            <person name="Tuskan G.A."/>
            <person name="Hellsten U."/>
            <person name="Hayes R.D."/>
            <person name="Grimwood J."/>
            <person name="Jenkins J."/>
            <person name="Lindquist E."/>
            <person name="Tice H."/>
            <person name="Bauer D."/>
            <person name="Goodstein D.M."/>
            <person name="Dubchak I."/>
            <person name="Poliakov A."/>
            <person name="Mizrachi E."/>
            <person name="Kullan A.R."/>
            <person name="Hussey S.G."/>
            <person name="Pinard D."/>
            <person name="Van D.M."/>
            <person name="Singh P."/>
            <person name="Van J.I."/>
            <person name="Silva-Junior O.B."/>
            <person name="Togawa R.C."/>
            <person name="Pappas M.R."/>
            <person name="Faria D.A."/>
            <person name="Sansaloni C.P."/>
            <person name="Petroli C.D."/>
            <person name="Yang X."/>
            <person name="Ranjan P."/>
            <person name="Tschaplinski T.J."/>
            <person name="Ye C.Y."/>
            <person name="Li T."/>
            <person name="Sterck L."/>
            <person name="Vanneste K."/>
            <person name="Murat F."/>
            <person name="Soler M."/>
            <person name="Clemente H.S."/>
            <person name="Saidi N."/>
            <person name="Cassan-Wang H."/>
            <person name="Dunand C."/>
            <person name="Hefer C.A."/>
            <person name="Bornberg-Bauer E."/>
            <person name="Kersting A.R."/>
            <person name="Vining K."/>
            <person name="Amarasinghe V."/>
            <person name="Ranik M."/>
            <person name="Naithani S."/>
            <person name="Elser J."/>
            <person name="Boyd A.E."/>
            <person name="Liston A."/>
            <person name="Spatafora J.W."/>
            <person name="Dharmwardhana P."/>
            <person name="Raja R."/>
            <person name="Sullivan C."/>
            <person name="Romanel E."/>
            <person name="Alves-Ferreira M."/>
            <person name="Kulheim C."/>
            <person name="Foley W."/>
            <person name="Carocha V."/>
            <person name="Paiva J."/>
            <person name="Kudrna D."/>
            <person name="Brommonschenkel S.H."/>
            <person name="Pasquali G."/>
            <person name="Byrne M."/>
            <person name="Rigault P."/>
            <person name="Tibbits J."/>
            <person name="Spokevicius A."/>
            <person name="Jones R.C."/>
            <person name="Steane D.A."/>
            <person name="Vaillancourt R.E."/>
            <person name="Potts B.M."/>
            <person name="Joubert F."/>
            <person name="Barry K."/>
            <person name="Pappas G.J."/>
            <person name="Strauss S.H."/>
            <person name="Jaiswal P."/>
            <person name="Grima-Pettenati J."/>
            <person name="Salse J."/>
            <person name="Van D.P."/>
            <person name="Rokhsar D.S."/>
            <person name="Schmutz J."/>
        </authorList>
    </citation>
    <scope>NUCLEOTIDE SEQUENCE</scope>
    <source>
        <tissue evidence="2">Leaf extractions</tissue>
    </source>
</reference>
<reference evidence="2" key="3">
    <citation type="submission" date="2023-04" db="EMBL/GenBank/DDBJ databases">
        <title>WGS assembly of Eucalyptus grandis.</title>
        <authorList>
            <person name="Myburg A."/>
            <person name="Grattapaglia D."/>
            <person name="Tuskan G."/>
            <person name="Hellsten U."/>
            <person name="Hayes R."/>
            <person name="Grimwood J."/>
            <person name="Jenkins J."/>
            <person name="Lindquist E."/>
            <person name="Tice H."/>
            <person name="Bauer D."/>
            <person name="Goodstein D."/>
            <person name="Dubchak I."/>
            <person name="Poliakov A."/>
            <person name="Mizrachi E."/>
            <person name="Kullan A."/>
            <person name="Hussey S."/>
            <person name="Pinard D."/>
            <person name="Van D."/>
            <person name="Singh P."/>
            <person name="Van J."/>
            <person name="Silva-Junior O."/>
            <person name="Togawa R."/>
            <person name="Pappas M."/>
            <person name="Faria D."/>
            <person name="Sansaloni C."/>
            <person name="Petroli C."/>
            <person name="Yang X."/>
            <person name="Ranjan P."/>
            <person name="Tschaplinski T."/>
            <person name="Ye C."/>
            <person name="Li T."/>
            <person name="Sterck L."/>
            <person name="Vanneste K."/>
            <person name="Murat F."/>
            <person name="Soler M."/>
            <person name="Clemente H."/>
            <person name="Saidi N."/>
            <person name="Cassan-Wang H."/>
            <person name="Dunand C."/>
            <person name="Hefer C."/>
            <person name="Bornberg-Bauer E."/>
            <person name="Kersting A."/>
            <person name="Vining K."/>
            <person name="Amarasinghe V."/>
            <person name="Ranik M."/>
            <person name="Naithani S."/>
            <person name="Elser J."/>
            <person name="Boyd A."/>
            <person name="Liston A."/>
            <person name="Spatafora J."/>
            <person name="Dharmwardhana P."/>
            <person name="Raja R."/>
            <person name="Sullivan C."/>
            <person name="Romanel E."/>
            <person name="Alves-Ferreira M."/>
            <person name="Kulheim C."/>
            <person name="Foley W."/>
            <person name="Carocha V."/>
            <person name="Paiva J."/>
            <person name="Kudrna D."/>
            <person name="Brommonschenkel S."/>
            <person name="Pasquali G."/>
            <person name="Byrne M."/>
            <person name="Rigault P."/>
            <person name="Tibbits J."/>
            <person name="Spokevicius A."/>
            <person name="Jones R."/>
            <person name="Steane D."/>
            <person name="Vaillancourt R."/>
            <person name="Potts B."/>
            <person name="Joubert F."/>
            <person name="Barry K."/>
            <person name="Pappas G."/>
            <person name="Strauss S."/>
            <person name="Jaiswal P."/>
            <person name="Grima-Pettenati J."/>
            <person name="Salse J."/>
            <person name="Van D."/>
            <person name="Rokhsar D."/>
            <person name="Schmutz J."/>
        </authorList>
    </citation>
    <scope>NUCLEOTIDE SEQUENCE</scope>
    <source>
        <tissue evidence="2">Leaf extractions</tissue>
    </source>
</reference>